<evidence type="ECO:0000313" key="8">
    <source>
        <dbReference type="EMBL" id="KAF2415966.1"/>
    </source>
</evidence>
<dbReference type="InterPro" id="IPR026635">
    <property type="entry name" value="Efm4/METTL10"/>
</dbReference>
<dbReference type="GO" id="GO:0032259">
    <property type="term" value="P:methylation"/>
    <property type="evidence" value="ECO:0007669"/>
    <property type="project" value="UniProtKB-KW"/>
</dbReference>
<protein>
    <recommendedName>
        <fullName evidence="5">Protein-lysine N-methyltransferase EFM4</fullName>
        <ecNumber evidence="5">2.1.1.-</ecNumber>
    </recommendedName>
    <alternativeName>
        <fullName evidence="5">Elongation factor methyltransferase 4</fullName>
    </alternativeName>
</protein>
<comment type="caution">
    <text evidence="8">The sequence shown here is derived from an EMBL/GenBank/DDBJ whole genome shotgun (WGS) entry which is preliminary data.</text>
</comment>
<comment type="function">
    <text evidence="5">S-adenosyl-L-methionine-dependent protein-lysine N-methyltransferase that mono- and dimethylates elongation factor 1-alpha at 'Lys-316'. May play a role in intracellular transport.</text>
</comment>
<dbReference type="InterPro" id="IPR029063">
    <property type="entry name" value="SAM-dependent_MTases_sf"/>
</dbReference>
<dbReference type="GO" id="GO:0016192">
    <property type="term" value="P:vesicle-mediated transport"/>
    <property type="evidence" value="ECO:0007669"/>
    <property type="project" value="UniProtKB-UniRule"/>
</dbReference>
<feature type="region of interest" description="Disordered" evidence="6">
    <location>
        <begin position="124"/>
        <end position="143"/>
    </location>
</feature>
<evidence type="ECO:0000256" key="5">
    <source>
        <dbReference type="HAMAP-Rule" id="MF_03188"/>
    </source>
</evidence>
<dbReference type="InterPro" id="IPR025714">
    <property type="entry name" value="Methyltranfer_dom"/>
</dbReference>
<dbReference type="Gene3D" id="3.40.50.150">
    <property type="entry name" value="Vaccinia Virus protein VP39"/>
    <property type="match status" value="1"/>
</dbReference>
<organism evidence="8 9">
    <name type="scientific">Tothia fuscella</name>
    <dbReference type="NCBI Taxonomy" id="1048955"/>
    <lineage>
        <taxon>Eukaryota</taxon>
        <taxon>Fungi</taxon>
        <taxon>Dikarya</taxon>
        <taxon>Ascomycota</taxon>
        <taxon>Pezizomycotina</taxon>
        <taxon>Dothideomycetes</taxon>
        <taxon>Pleosporomycetidae</taxon>
        <taxon>Venturiales</taxon>
        <taxon>Cylindrosympodiaceae</taxon>
        <taxon>Tothia</taxon>
    </lineage>
</organism>
<keyword evidence="9" id="KW-1185">Reference proteome</keyword>
<keyword evidence="5" id="KW-0813">Transport</keyword>
<comment type="subcellular location">
    <subcellularLocation>
        <location evidence="5">Cytoplasm</location>
    </subcellularLocation>
</comment>
<dbReference type="GO" id="GO:0005737">
    <property type="term" value="C:cytoplasm"/>
    <property type="evidence" value="ECO:0007669"/>
    <property type="project" value="UniProtKB-SubCell"/>
</dbReference>
<dbReference type="EC" id="2.1.1.-" evidence="5"/>
<evidence type="ECO:0000256" key="1">
    <source>
        <dbReference type="ARBA" id="ARBA00022490"/>
    </source>
</evidence>
<name>A0A9P4TS74_9PEZI</name>
<keyword evidence="3 5" id="KW-0808">Transferase</keyword>
<feature type="domain" description="Methyltransferase" evidence="7">
    <location>
        <begin position="75"/>
        <end position="117"/>
    </location>
</feature>
<evidence type="ECO:0000313" key="9">
    <source>
        <dbReference type="Proteomes" id="UP000800235"/>
    </source>
</evidence>
<dbReference type="PANTHER" id="PTHR12843">
    <property type="entry name" value="PROTEIN-LYSINE N-METHYLTRANSFERASE METTL10"/>
    <property type="match status" value="1"/>
</dbReference>
<dbReference type="GO" id="GO:0016279">
    <property type="term" value="F:protein-lysine N-methyltransferase activity"/>
    <property type="evidence" value="ECO:0007669"/>
    <property type="project" value="UniProtKB-UniRule"/>
</dbReference>
<evidence type="ECO:0000256" key="2">
    <source>
        <dbReference type="ARBA" id="ARBA00022603"/>
    </source>
</evidence>
<keyword evidence="1 5" id="KW-0963">Cytoplasm</keyword>
<comment type="similarity">
    <text evidence="5">Belongs to the class I-like SAM-binding methyltransferase superfamily. EFM4 family.</text>
</comment>
<reference evidence="8" key="1">
    <citation type="journal article" date="2020" name="Stud. Mycol.">
        <title>101 Dothideomycetes genomes: a test case for predicting lifestyles and emergence of pathogens.</title>
        <authorList>
            <person name="Haridas S."/>
            <person name="Albert R."/>
            <person name="Binder M."/>
            <person name="Bloem J."/>
            <person name="Labutti K."/>
            <person name="Salamov A."/>
            <person name="Andreopoulos B."/>
            <person name="Baker S."/>
            <person name="Barry K."/>
            <person name="Bills G."/>
            <person name="Bluhm B."/>
            <person name="Cannon C."/>
            <person name="Castanera R."/>
            <person name="Culley D."/>
            <person name="Daum C."/>
            <person name="Ezra D."/>
            <person name="Gonzalez J."/>
            <person name="Henrissat B."/>
            <person name="Kuo A."/>
            <person name="Liang C."/>
            <person name="Lipzen A."/>
            <person name="Lutzoni F."/>
            <person name="Magnuson J."/>
            <person name="Mondo S."/>
            <person name="Nolan M."/>
            <person name="Ohm R."/>
            <person name="Pangilinan J."/>
            <person name="Park H.-J."/>
            <person name="Ramirez L."/>
            <person name="Alfaro M."/>
            <person name="Sun H."/>
            <person name="Tritt A."/>
            <person name="Yoshinaga Y."/>
            <person name="Zwiers L.-H."/>
            <person name="Turgeon B."/>
            <person name="Goodwin S."/>
            <person name="Spatafora J."/>
            <person name="Crous P."/>
            <person name="Grigoriev I."/>
        </authorList>
    </citation>
    <scope>NUCLEOTIDE SEQUENCE</scope>
    <source>
        <strain evidence="8">CBS 130266</strain>
    </source>
</reference>
<dbReference type="OrthoDB" id="10069295at2759"/>
<keyword evidence="2 5" id="KW-0489">Methyltransferase</keyword>
<proteinExistence type="inferred from homology"/>
<dbReference type="AlphaFoldDB" id="A0A9P4TS74"/>
<evidence type="ECO:0000256" key="6">
    <source>
        <dbReference type="SAM" id="MobiDB-lite"/>
    </source>
</evidence>
<dbReference type="SUPFAM" id="SSF53335">
    <property type="entry name" value="S-adenosyl-L-methionine-dependent methyltransferases"/>
    <property type="match status" value="1"/>
</dbReference>
<evidence type="ECO:0000256" key="3">
    <source>
        <dbReference type="ARBA" id="ARBA00022679"/>
    </source>
</evidence>
<dbReference type="Proteomes" id="UP000800235">
    <property type="component" value="Unassembled WGS sequence"/>
</dbReference>
<accession>A0A9P4TS74</accession>
<evidence type="ECO:0000256" key="4">
    <source>
        <dbReference type="ARBA" id="ARBA00022691"/>
    </source>
</evidence>
<evidence type="ECO:0000259" key="7">
    <source>
        <dbReference type="Pfam" id="PF13847"/>
    </source>
</evidence>
<keyword evidence="4 5" id="KW-0949">S-adenosyl-L-methionine</keyword>
<gene>
    <name evidence="5" type="primary">EFM4</name>
    <name evidence="8" type="ORF">EJ08DRAFT_120173</name>
</gene>
<dbReference type="EMBL" id="MU007173">
    <property type="protein sequence ID" value="KAF2415966.1"/>
    <property type="molecule type" value="Genomic_DNA"/>
</dbReference>
<dbReference type="PANTHER" id="PTHR12843:SF5">
    <property type="entry name" value="EEF1A LYSINE METHYLTRANSFERASE 2"/>
    <property type="match status" value="1"/>
</dbReference>
<dbReference type="Pfam" id="PF13847">
    <property type="entry name" value="Methyltransf_31"/>
    <property type="match status" value="1"/>
</dbReference>
<sequence length="274" mass="30036">MSAAIPNHLDPSDLGTKQYWDEAYARELVNHAERPDDEGTVWFADSGAEEKMIDFLETLADDGILQKELGIDTSSFLDLGTGNGHLLFSLRDEGWCGTMLGVDYSSTSLELARQIGQTRLASQDGNACQAGSEAEDHAEDGDAAGATSTIPVFFEEYDIFHPISLPNSPPGGFNVVLDKGTFDAISLSSDIGLDGRRLCESYCARLKSLIQQNGYFLITSCNWTENELRAWFEESEDAEARLVFHDRIKYPSFTFGGKTGQSVVTLCFRNGTGD</sequence>
<dbReference type="HAMAP" id="MF_03188">
    <property type="entry name" value="Methyltr_EFM4"/>
    <property type="match status" value="1"/>
</dbReference>